<organism evidence="4 5">
    <name type="scientific">Drosophila erecta</name>
    <name type="common">Fruit fly</name>
    <dbReference type="NCBI Taxonomy" id="7220"/>
    <lineage>
        <taxon>Eukaryota</taxon>
        <taxon>Metazoa</taxon>
        <taxon>Ecdysozoa</taxon>
        <taxon>Arthropoda</taxon>
        <taxon>Hexapoda</taxon>
        <taxon>Insecta</taxon>
        <taxon>Pterygota</taxon>
        <taxon>Neoptera</taxon>
        <taxon>Endopterygota</taxon>
        <taxon>Diptera</taxon>
        <taxon>Brachycera</taxon>
        <taxon>Muscomorpha</taxon>
        <taxon>Ephydroidea</taxon>
        <taxon>Drosophilidae</taxon>
        <taxon>Drosophila</taxon>
        <taxon>Sophophora</taxon>
    </lineage>
</organism>
<dbReference type="Proteomes" id="UP000008711">
    <property type="component" value="Unassembled WGS sequence"/>
</dbReference>
<evidence type="ECO:0000259" key="3">
    <source>
        <dbReference type="PROSITE" id="PS50238"/>
    </source>
</evidence>
<dbReference type="EMBL" id="CH954184">
    <property type="protein sequence ID" value="EDV45259.2"/>
    <property type="molecule type" value="Genomic_DNA"/>
</dbReference>
<dbReference type="Gene3D" id="1.10.555.10">
    <property type="entry name" value="Rho GTPase activation protein"/>
    <property type="match status" value="1"/>
</dbReference>
<sequence length="1259" mass="142993">MEIPKENEESVNCLTILRSSVAAVKKRSGPLDMVLDEVNDGTVASKIWSLAPEDPHCPDAISMRRPVNFASKHFEEAPSPNKVRRRSIKDKEKKRERWLLTRKTWRYMTDAGRKLIPDGYQTGSGNHDLIEDQFQRVCLSEPSFILWSRRKSYPGAFGSSKRRLKPLSRHASASRRKHTVDATKDYHIADRVIELLQTYLNLRDAYKITTLLGTKTVRPDQTSSPSAQRPNFKNKSANHQVMSSGTSIQRELLSHLKLLSNCPIFAHEGIQFKFGDADILDDKVLLKKIYSALKKQQLHRTLHSNDPYKVNISTSLSCLLKNGMQSSRGNTDSHRSNKLLHENFLCLKNCDTKPILTSLNKVPQDVEFKNKYHSNGQSVERILKTCGTQTNFIKLSELKILAQQYISMVTNCDNTLNILEEPTKKNCLKSSHLTCRKSSLDEDISQSVSDTIKRYLSMARKKSMQDSDSNRFKSINYDKNLRNIKTKRVINPPGISAGLHKAVQTLNAWPLIALDFIRGNECSLNLKNAHVEWLRLEDERSQINLEWDNNPTELRGKVHPPQIASPANSHPYSNCTSAPTSPTSHSKLEKAIRTSSGLISSSSQFILNILHGHSNAGEQFNTFTNKFLDSNKGHATASMQKSKSLSNVGQFVAKRMWRSRSKSQNKRSCSKNSTPTLKWYPSENYLWISESGESFQMVETNLTRLSKTESDIIKSFALEKIQELNIGNIEDLKLSSQKRRAAPKKKSLTTSFFDNGKKDDQKARAVLFGTSLECCLERDRKRNVYIEDRSKYSLMSVFRGSGSSPGSVLKLNDNVRSCESLPSKSLEYGITDLSEYFRGSFTNISKPLASLSQSEMEHSEINFVKSYQEQSQLMVPMFVNNCIDYLEENGLQQVGLFRVSTSKKRVKQLREEFDKDINLGISVDTCPHDVATLLKEFLRDLPEPLLCNTLYLTFLKTQRIRNRRLQLEAISHLIRLLPIPHRDTLYVLLVFLAKVAAHSDDIWSTDGCCLTLGNKMDSNNLATVFAPNILRSTLLTFSRDKEKENMTDAINVVRTMINHYEELFKISAELLNVIYTQVLETCPEKLYDLISTKVNGSEWTQQKIVDPQPSSLSDVAFEPPIQEMRNDHINDLNNIDLKNWQDKQAGHSDLAESLNENLEILTASLRISVPEQSHISPKESIKNQEPKMPYKKISTASPLANISDVGVKTLGAVDDELENKIKIPTSNNFFGIHKQDILKNTTYKRQHLISSSRRINQEP</sequence>
<evidence type="ECO:0000313" key="5">
    <source>
        <dbReference type="Proteomes" id="UP000008711"/>
    </source>
</evidence>
<name>B3P9U6_DROER</name>
<dbReference type="InterPro" id="IPR037863">
    <property type="entry name" value="RHOGAP6/36"/>
</dbReference>
<dbReference type="eggNOG" id="KOG2710">
    <property type="taxonomic scope" value="Eukaryota"/>
</dbReference>
<dbReference type="PANTHER" id="PTHR12635:SF7">
    <property type="entry name" value="RHO GTPASE ACTIVATING PROTEIN 6-RELATED"/>
    <property type="match status" value="1"/>
</dbReference>
<dbReference type="FunFam" id="1.10.555.10:FF:000017">
    <property type="entry name" value="Rho GTPase activating protein 6"/>
    <property type="match status" value="1"/>
</dbReference>
<dbReference type="HOGENOM" id="CLU_017057_0_0_1"/>
<reference evidence="4 5" key="1">
    <citation type="journal article" date="2007" name="Nature">
        <title>Evolution of genes and genomes on the Drosophila phylogeny.</title>
        <authorList>
            <consortium name="Drosophila 12 Genomes Consortium"/>
            <person name="Clark A.G."/>
            <person name="Eisen M.B."/>
            <person name="Smith D.R."/>
            <person name="Bergman C.M."/>
            <person name="Oliver B."/>
            <person name="Markow T.A."/>
            <person name="Kaufman T.C."/>
            <person name="Kellis M."/>
            <person name="Gelbart W."/>
            <person name="Iyer V.N."/>
            <person name="Pollard D.A."/>
            <person name="Sackton T.B."/>
            <person name="Larracuente A.M."/>
            <person name="Singh N.D."/>
            <person name="Abad J.P."/>
            <person name="Abt D.N."/>
            <person name="Adryan B."/>
            <person name="Aguade M."/>
            <person name="Akashi H."/>
            <person name="Anderson W.W."/>
            <person name="Aquadro C.F."/>
            <person name="Ardell D.H."/>
            <person name="Arguello R."/>
            <person name="Artieri C.G."/>
            <person name="Barbash D.A."/>
            <person name="Barker D."/>
            <person name="Barsanti P."/>
            <person name="Batterham P."/>
            <person name="Batzoglou S."/>
            <person name="Begun D."/>
            <person name="Bhutkar A."/>
            <person name="Blanco E."/>
            <person name="Bosak S.A."/>
            <person name="Bradley R.K."/>
            <person name="Brand A.D."/>
            <person name="Brent M.R."/>
            <person name="Brooks A.N."/>
            <person name="Brown R.H."/>
            <person name="Butlin R.K."/>
            <person name="Caggese C."/>
            <person name="Calvi B.R."/>
            <person name="Bernardo de Carvalho A."/>
            <person name="Caspi A."/>
            <person name="Castrezana S."/>
            <person name="Celniker S.E."/>
            <person name="Chang J.L."/>
            <person name="Chapple C."/>
            <person name="Chatterji S."/>
            <person name="Chinwalla A."/>
            <person name="Civetta A."/>
            <person name="Clifton S.W."/>
            <person name="Comeron J.M."/>
            <person name="Costello J.C."/>
            <person name="Coyne J.A."/>
            <person name="Daub J."/>
            <person name="David R.G."/>
            <person name="Delcher A.L."/>
            <person name="Delehaunty K."/>
            <person name="Do C.B."/>
            <person name="Ebling H."/>
            <person name="Edwards K."/>
            <person name="Eickbush T."/>
            <person name="Evans J.D."/>
            <person name="Filipski A."/>
            <person name="Findeiss S."/>
            <person name="Freyhult E."/>
            <person name="Fulton L."/>
            <person name="Fulton R."/>
            <person name="Garcia A.C."/>
            <person name="Gardiner A."/>
            <person name="Garfield D.A."/>
            <person name="Garvin B.E."/>
            <person name="Gibson G."/>
            <person name="Gilbert D."/>
            <person name="Gnerre S."/>
            <person name="Godfrey J."/>
            <person name="Good R."/>
            <person name="Gotea V."/>
            <person name="Gravely B."/>
            <person name="Greenberg A.J."/>
            <person name="Griffiths-Jones S."/>
            <person name="Gross S."/>
            <person name="Guigo R."/>
            <person name="Gustafson E.A."/>
            <person name="Haerty W."/>
            <person name="Hahn M.W."/>
            <person name="Halligan D.L."/>
            <person name="Halpern A.L."/>
            <person name="Halter G.M."/>
            <person name="Han M.V."/>
            <person name="Heger A."/>
            <person name="Hillier L."/>
            <person name="Hinrichs A.S."/>
            <person name="Holmes I."/>
            <person name="Hoskins R.A."/>
            <person name="Hubisz M.J."/>
            <person name="Hultmark D."/>
            <person name="Huntley M.A."/>
            <person name="Jaffe D.B."/>
            <person name="Jagadeeshan S."/>
            <person name="Jeck W.R."/>
            <person name="Johnson J."/>
            <person name="Jones C.D."/>
            <person name="Jordan W.C."/>
            <person name="Karpen G.H."/>
            <person name="Kataoka E."/>
            <person name="Keightley P.D."/>
            <person name="Kheradpour P."/>
            <person name="Kirkness E.F."/>
            <person name="Koerich L.B."/>
            <person name="Kristiansen K."/>
            <person name="Kudrna D."/>
            <person name="Kulathinal R.J."/>
            <person name="Kumar S."/>
            <person name="Kwok R."/>
            <person name="Lander E."/>
            <person name="Langley C.H."/>
            <person name="Lapoint R."/>
            <person name="Lazzaro B.P."/>
            <person name="Lee S.J."/>
            <person name="Levesque L."/>
            <person name="Li R."/>
            <person name="Lin C.F."/>
            <person name="Lin M.F."/>
            <person name="Lindblad-Toh K."/>
            <person name="Llopart A."/>
            <person name="Long M."/>
            <person name="Low L."/>
            <person name="Lozovsky E."/>
            <person name="Lu J."/>
            <person name="Luo M."/>
            <person name="Machado C.A."/>
            <person name="Makalowski W."/>
            <person name="Marzo M."/>
            <person name="Matsuda M."/>
            <person name="Matzkin L."/>
            <person name="McAllister B."/>
            <person name="McBride C.S."/>
            <person name="McKernan B."/>
            <person name="McKernan K."/>
            <person name="Mendez-Lago M."/>
            <person name="Minx P."/>
            <person name="Mollenhauer M.U."/>
            <person name="Montooth K."/>
            <person name="Mount S.M."/>
            <person name="Mu X."/>
            <person name="Myers E."/>
            <person name="Negre B."/>
            <person name="Newfeld S."/>
            <person name="Nielsen R."/>
            <person name="Noor M.A."/>
            <person name="O'Grady P."/>
            <person name="Pachter L."/>
            <person name="Papaceit M."/>
            <person name="Parisi M.J."/>
            <person name="Parisi M."/>
            <person name="Parts L."/>
            <person name="Pedersen J.S."/>
            <person name="Pesole G."/>
            <person name="Phillippy A.M."/>
            <person name="Ponting C.P."/>
            <person name="Pop M."/>
            <person name="Porcelli D."/>
            <person name="Powell J.R."/>
            <person name="Prohaska S."/>
            <person name="Pruitt K."/>
            <person name="Puig M."/>
            <person name="Quesneville H."/>
            <person name="Ram K.R."/>
            <person name="Rand D."/>
            <person name="Rasmussen M.D."/>
            <person name="Reed L.K."/>
            <person name="Reenan R."/>
            <person name="Reily A."/>
            <person name="Remington K.A."/>
            <person name="Rieger T.T."/>
            <person name="Ritchie M.G."/>
            <person name="Robin C."/>
            <person name="Rogers Y.H."/>
            <person name="Rohde C."/>
            <person name="Rozas J."/>
            <person name="Rubenfield M.J."/>
            <person name="Ruiz A."/>
            <person name="Russo S."/>
            <person name="Salzberg S.L."/>
            <person name="Sanchez-Gracia A."/>
            <person name="Saranga D.J."/>
            <person name="Sato H."/>
            <person name="Schaeffer S.W."/>
            <person name="Schatz M.C."/>
            <person name="Schlenke T."/>
            <person name="Schwartz R."/>
            <person name="Segarra C."/>
            <person name="Singh R.S."/>
            <person name="Sirot L."/>
            <person name="Sirota M."/>
            <person name="Sisneros N.B."/>
            <person name="Smith C.D."/>
            <person name="Smith T.F."/>
            <person name="Spieth J."/>
            <person name="Stage D.E."/>
            <person name="Stark A."/>
            <person name="Stephan W."/>
            <person name="Strausberg R.L."/>
            <person name="Strempel S."/>
            <person name="Sturgill D."/>
            <person name="Sutton G."/>
            <person name="Sutton G.G."/>
            <person name="Tao W."/>
            <person name="Teichmann S."/>
            <person name="Tobari Y.N."/>
            <person name="Tomimura Y."/>
            <person name="Tsolas J.M."/>
            <person name="Valente V.L."/>
            <person name="Venter E."/>
            <person name="Venter J.C."/>
            <person name="Vicario S."/>
            <person name="Vieira F.G."/>
            <person name="Vilella A.J."/>
            <person name="Villasante A."/>
            <person name="Walenz B."/>
            <person name="Wang J."/>
            <person name="Wasserman M."/>
            <person name="Watts T."/>
            <person name="Wilson D."/>
            <person name="Wilson R.K."/>
            <person name="Wing R.A."/>
            <person name="Wolfner M.F."/>
            <person name="Wong A."/>
            <person name="Wong G.K."/>
            <person name="Wu C.I."/>
            <person name="Wu G."/>
            <person name="Yamamoto D."/>
            <person name="Yang H.P."/>
            <person name="Yang S.P."/>
            <person name="Yorke J.A."/>
            <person name="Yoshida K."/>
            <person name="Zdobnov E."/>
            <person name="Zhang P."/>
            <person name="Zhang Y."/>
            <person name="Zimin A.V."/>
            <person name="Baldwin J."/>
            <person name="Abdouelleil A."/>
            <person name="Abdulkadir J."/>
            <person name="Abebe A."/>
            <person name="Abera B."/>
            <person name="Abreu J."/>
            <person name="Acer S.C."/>
            <person name="Aftuck L."/>
            <person name="Alexander A."/>
            <person name="An P."/>
            <person name="Anderson E."/>
            <person name="Anderson S."/>
            <person name="Arachi H."/>
            <person name="Azer M."/>
            <person name="Bachantsang P."/>
            <person name="Barry A."/>
            <person name="Bayul T."/>
            <person name="Berlin A."/>
            <person name="Bessette D."/>
            <person name="Bloom T."/>
            <person name="Blye J."/>
            <person name="Boguslavskiy L."/>
            <person name="Bonnet C."/>
            <person name="Boukhgalter B."/>
            <person name="Bourzgui I."/>
            <person name="Brown A."/>
            <person name="Cahill P."/>
            <person name="Channer S."/>
            <person name="Cheshatsang Y."/>
            <person name="Chuda L."/>
            <person name="Citroen M."/>
            <person name="Collymore A."/>
            <person name="Cooke P."/>
            <person name="Costello M."/>
            <person name="D'Aco K."/>
            <person name="Daza R."/>
            <person name="De Haan G."/>
            <person name="DeGray S."/>
            <person name="DeMaso C."/>
            <person name="Dhargay N."/>
            <person name="Dooley K."/>
            <person name="Dooley E."/>
            <person name="Doricent M."/>
            <person name="Dorje P."/>
            <person name="Dorjee K."/>
            <person name="Dupes A."/>
            <person name="Elong R."/>
            <person name="Falk J."/>
            <person name="Farina A."/>
            <person name="Faro S."/>
            <person name="Ferguson D."/>
            <person name="Fisher S."/>
            <person name="Foley C.D."/>
            <person name="Franke A."/>
            <person name="Friedrich D."/>
            <person name="Gadbois L."/>
            <person name="Gearin G."/>
            <person name="Gearin C.R."/>
            <person name="Giannoukos G."/>
            <person name="Goode T."/>
            <person name="Graham J."/>
            <person name="Grandbois E."/>
            <person name="Grewal S."/>
            <person name="Gyaltsen K."/>
            <person name="Hafez N."/>
            <person name="Hagos B."/>
            <person name="Hall J."/>
            <person name="Henson C."/>
            <person name="Hollinger A."/>
            <person name="Honan T."/>
            <person name="Huard M.D."/>
            <person name="Hughes L."/>
            <person name="Hurhula B."/>
            <person name="Husby M.E."/>
            <person name="Kamat A."/>
            <person name="Kanga B."/>
            <person name="Kashin S."/>
            <person name="Khazanovich D."/>
            <person name="Kisner P."/>
            <person name="Lance K."/>
            <person name="Lara M."/>
            <person name="Lee W."/>
            <person name="Lennon N."/>
            <person name="Letendre F."/>
            <person name="LeVine R."/>
            <person name="Lipovsky A."/>
            <person name="Liu X."/>
            <person name="Liu J."/>
            <person name="Liu S."/>
            <person name="Lokyitsang T."/>
            <person name="Lokyitsang Y."/>
            <person name="Lubonja R."/>
            <person name="Lui A."/>
            <person name="MacDonald P."/>
            <person name="Magnisalis V."/>
            <person name="Maru K."/>
            <person name="Matthews C."/>
            <person name="McCusker W."/>
            <person name="McDonough S."/>
            <person name="Mehta T."/>
            <person name="Meldrim J."/>
            <person name="Meneus L."/>
            <person name="Mihai O."/>
            <person name="Mihalev A."/>
            <person name="Mihova T."/>
            <person name="Mittelman R."/>
            <person name="Mlenga V."/>
            <person name="Montmayeur A."/>
            <person name="Mulrain L."/>
            <person name="Navidi A."/>
            <person name="Naylor J."/>
            <person name="Negash T."/>
            <person name="Nguyen T."/>
            <person name="Nguyen N."/>
            <person name="Nicol R."/>
            <person name="Norbu C."/>
            <person name="Norbu N."/>
            <person name="Novod N."/>
            <person name="O'Neill B."/>
            <person name="Osman S."/>
            <person name="Markiewicz E."/>
            <person name="Oyono O.L."/>
            <person name="Patti C."/>
            <person name="Phunkhang P."/>
            <person name="Pierre F."/>
            <person name="Priest M."/>
            <person name="Raghuraman S."/>
            <person name="Rege F."/>
            <person name="Reyes R."/>
            <person name="Rise C."/>
            <person name="Rogov P."/>
            <person name="Ross K."/>
            <person name="Ryan E."/>
            <person name="Settipalli S."/>
            <person name="Shea T."/>
            <person name="Sherpa N."/>
            <person name="Shi L."/>
            <person name="Shih D."/>
            <person name="Sparrow T."/>
            <person name="Spaulding J."/>
            <person name="Stalker J."/>
            <person name="Stange-Thomann N."/>
            <person name="Stavropoulos S."/>
            <person name="Stone C."/>
            <person name="Strader C."/>
            <person name="Tesfaye S."/>
            <person name="Thomson T."/>
            <person name="Thoulutsang Y."/>
            <person name="Thoulutsang D."/>
            <person name="Topham K."/>
            <person name="Topping I."/>
            <person name="Tsamla T."/>
            <person name="Vassiliev H."/>
            <person name="Vo A."/>
            <person name="Wangchuk T."/>
            <person name="Wangdi T."/>
            <person name="Weiand M."/>
            <person name="Wilkinson J."/>
            <person name="Wilson A."/>
            <person name="Yadav S."/>
            <person name="Young G."/>
            <person name="Yu Q."/>
            <person name="Zembek L."/>
            <person name="Zhong D."/>
            <person name="Zimmer A."/>
            <person name="Zwirko Z."/>
            <person name="Jaffe D.B."/>
            <person name="Alvarez P."/>
            <person name="Brockman W."/>
            <person name="Butler J."/>
            <person name="Chin C."/>
            <person name="Gnerre S."/>
            <person name="Grabherr M."/>
            <person name="Kleber M."/>
            <person name="Mauceli E."/>
            <person name="MacCallum I."/>
        </authorList>
    </citation>
    <scope>NUCLEOTIDE SEQUENCE [LARGE SCALE GENOMIC DNA]</scope>
    <source>
        <strain evidence="4 5">TSC#14021-0224.01</strain>
    </source>
</reference>
<dbReference type="InterPro" id="IPR008936">
    <property type="entry name" value="Rho_GTPase_activation_prot"/>
</dbReference>
<reference evidence="4 5" key="2">
    <citation type="journal article" date="2008" name="Bioinformatics">
        <title>Assembly reconciliation.</title>
        <authorList>
            <person name="Zimin A.V."/>
            <person name="Smith D.R."/>
            <person name="Sutton G."/>
            <person name="Yorke J.A."/>
        </authorList>
    </citation>
    <scope>NUCLEOTIDE SEQUENCE [LARGE SCALE GENOMIC DNA]</scope>
    <source>
        <strain evidence="4 5">TSC#14021-0224.01</strain>
    </source>
</reference>
<evidence type="ECO:0000256" key="2">
    <source>
        <dbReference type="SAM" id="MobiDB-lite"/>
    </source>
</evidence>
<evidence type="ECO:0000256" key="1">
    <source>
        <dbReference type="ARBA" id="ARBA00022468"/>
    </source>
</evidence>
<feature type="domain" description="Rho-GAP" evidence="3">
    <location>
        <begin position="861"/>
        <end position="1064"/>
    </location>
</feature>
<keyword evidence="5" id="KW-1185">Reference proteome</keyword>
<accession>B3P9U6</accession>
<dbReference type="InterPro" id="IPR000198">
    <property type="entry name" value="RhoGAP_dom"/>
</dbReference>
<dbReference type="GO" id="GO:1902533">
    <property type="term" value="P:positive regulation of intracellular signal transduction"/>
    <property type="evidence" value="ECO:0007669"/>
    <property type="project" value="UniProtKB-ARBA"/>
</dbReference>
<dbReference type="AlphaFoldDB" id="B3P9U6"/>
<dbReference type="SMART" id="SM00324">
    <property type="entry name" value="RhoGAP"/>
    <property type="match status" value="1"/>
</dbReference>
<dbReference type="GO" id="GO:0007165">
    <property type="term" value="P:signal transduction"/>
    <property type="evidence" value="ECO:0007669"/>
    <property type="project" value="InterPro"/>
</dbReference>
<dbReference type="Pfam" id="PF00620">
    <property type="entry name" value="RhoGAP"/>
    <property type="match status" value="1"/>
</dbReference>
<protein>
    <recommendedName>
        <fullName evidence="3">Rho-GAP domain-containing protein</fullName>
    </recommendedName>
</protein>
<proteinExistence type="predicted"/>
<keyword evidence="1" id="KW-0343">GTPase activation</keyword>
<dbReference type="OrthoDB" id="10024839at2759"/>
<gene>
    <name evidence="4" type="primary">Dere\GG16383</name>
    <name evidence="4" type="synonym">dere_GLEANR_16491</name>
    <name evidence="4" type="synonym">GG16383</name>
    <name evidence="4" type="ORF">Dere_GG16383</name>
</gene>
<feature type="compositionally biased region" description="Basic residues" evidence="2">
    <location>
        <begin position="160"/>
        <end position="178"/>
    </location>
</feature>
<feature type="region of interest" description="Disordered" evidence="2">
    <location>
        <begin position="217"/>
        <end position="237"/>
    </location>
</feature>
<dbReference type="GO" id="GO:0005096">
    <property type="term" value="F:GTPase activator activity"/>
    <property type="evidence" value="ECO:0007669"/>
    <property type="project" value="UniProtKB-KW"/>
</dbReference>
<evidence type="ECO:0000313" key="4">
    <source>
        <dbReference type="EMBL" id="EDV45259.2"/>
    </source>
</evidence>
<dbReference type="KEGG" id="der:6555823"/>
<dbReference type="GO" id="GO:0005856">
    <property type="term" value="C:cytoskeleton"/>
    <property type="evidence" value="ECO:0007669"/>
    <property type="project" value="UniProtKB-ARBA"/>
</dbReference>
<feature type="region of interest" description="Disordered" evidence="2">
    <location>
        <begin position="158"/>
        <end position="178"/>
    </location>
</feature>
<feature type="compositionally biased region" description="Polar residues" evidence="2">
    <location>
        <begin position="219"/>
        <end position="237"/>
    </location>
</feature>
<dbReference type="PANTHER" id="PTHR12635">
    <property type="entry name" value="RHO-GTPASE-ACTIVATING PROTEIN 6 FAMILY MEMBER"/>
    <property type="match status" value="1"/>
</dbReference>
<dbReference type="SUPFAM" id="SSF48350">
    <property type="entry name" value="GTPase activation domain, GAP"/>
    <property type="match status" value="1"/>
</dbReference>
<dbReference type="PROSITE" id="PS50238">
    <property type="entry name" value="RHOGAP"/>
    <property type="match status" value="1"/>
</dbReference>